<evidence type="ECO:0000259" key="2">
    <source>
        <dbReference type="SMART" id="SM01280"/>
    </source>
</evidence>
<dbReference type="PANTHER" id="PTHR13454">
    <property type="entry name" value="PROTEIN MCM10 HOMOLOG"/>
    <property type="match status" value="1"/>
</dbReference>
<dbReference type="InterPro" id="IPR040184">
    <property type="entry name" value="Mcm10"/>
</dbReference>
<gene>
    <name evidence="3" type="ORF">WN48_03361</name>
</gene>
<feature type="domain" description="Replication factor Mcm10 C-terminal" evidence="2">
    <location>
        <begin position="409"/>
        <end position="718"/>
    </location>
</feature>
<dbReference type="FunFam" id="2.40.50.140:FF:000174">
    <property type="entry name" value="DNA replication licensing factor mcm10"/>
    <property type="match status" value="1"/>
</dbReference>
<organism evidence="3 4">
    <name type="scientific">Eufriesea mexicana</name>
    <dbReference type="NCBI Taxonomy" id="516756"/>
    <lineage>
        <taxon>Eukaryota</taxon>
        <taxon>Metazoa</taxon>
        <taxon>Ecdysozoa</taxon>
        <taxon>Arthropoda</taxon>
        <taxon>Hexapoda</taxon>
        <taxon>Insecta</taxon>
        <taxon>Pterygota</taxon>
        <taxon>Neoptera</taxon>
        <taxon>Endopterygota</taxon>
        <taxon>Hymenoptera</taxon>
        <taxon>Apocrita</taxon>
        <taxon>Aculeata</taxon>
        <taxon>Apoidea</taxon>
        <taxon>Anthophila</taxon>
        <taxon>Apidae</taxon>
        <taxon>Eufriesea</taxon>
    </lineage>
</organism>
<dbReference type="Pfam" id="PF09332">
    <property type="entry name" value="Mcm10"/>
    <property type="match status" value="1"/>
</dbReference>
<dbReference type="InterPro" id="IPR056791">
    <property type="entry name" value="Znf_Mcm10_C"/>
</dbReference>
<dbReference type="GO" id="GO:0003697">
    <property type="term" value="F:single-stranded DNA binding"/>
    <property type="evidence" value="ECO:0007669"/>
    <property type="project" value="InterPro"/>
</dbReference>
<dbReference type="SMART" id="SM01280">
    <property type="entry name" value="Mcm10"/>
    <property type="match status" value="1"/>
</dbReference>
<dbReference type="GO" id="GO:0008270">
    <property type="term" value="F:zinc ion binding"/>
    <property type="evidence" value="ECO:0007669"/>
    <property type="project" value="UniProtKB-KW"/>
</dbReference>
<dbReference type="InterPro" id="IPR055065">
    <property type="entry name" value="OB_MCM10"/>
</dbReference>
<dbReference type="InterPro" id="IPR012340">
    <property type="entry name" value="NA-bd_OB-fold"/>
</dbReference>
<dbReference type="GO" id="GO:0043596">
    <property type="term" value="C:nuclear replication fork"/>
    <property type="evidence" value="ECO:0007669"/>
    <property type="project" value="TreeGrafter"/>
</dbReference>
<dbReference type="AlphaFoldDB" id="A0A310SJL9"/>
<dbReference type="OrthoDB" id="273123at2759"/>
<dbReference type="GO" id="GO:0003688">
    <property type="term" value="F:DNA replication origin binding"/>
    <property type="evidence" value="ECO:0007669"/>
    <property type="project" value="TreeGrafter"/>
</dbReference>
<sequence length="735" mass="82930">MYRVVVRARTSSSPVATVLTESILCESGASMMQASLLDGPGFPGAAVRAGGGDESTVSRLGRFKAGGVMVVPAKTTGASRTDSDVNDILNDLLANDDAEENYELSPKKKERTLKELNFNFLDMPELNNENISDNIQEKSEIYDDTIDSSDDEDRRYFEEQKYSDYGRDIKSLLKKEAINTNEGKAREIGKKTFEFSAPKHKNVNVVTNNSVNTSKDIYCDEFFGLRIINPIVSSVELKARMADKIPITISRVKYHLNSEKIKKDWVIAGVLVNKSVPKTSQKGTFYSIWTISDLSENMNTVCLFMFSNANKTFWKTTIGTVIGILNPKVLESKDNISLATLSINNPQRIMILGKSKDMGKCKSRKKNGEQCNSIVNISRCEFCLYHIKQEYKKCSHRSELQAFSNTQNFSIDMLKKKTQQQTKLVMNNMPEFHAIVAVKNKKLEEKDAKRLALLSGSQKTSNLSSTNLDNVKNIAEKVEVPGKQMKKCFEEITKSRGVGCLGGTVDLSEPITKKQINIAKHNAVKWVKENGKIKPKNPNKIHLSKEEKLKKGKKRSRESECDEEQKVKKPNVLGDKFKEMMQTKSAHTDLIEKSYEQEQNKYFNKLEMKERMEEKMLSTYQVPCKAVKCLTCKYTSFSASDMCKEQKHLLRIMDAVKRFFKCGDCGNRTVSLNRIPSHSCIKCSSSNWSRAAMMDERKTNISVTALSICGDEEPYLGSMTKDANLNLLVPEEDDK</sequence>
<dbReference type="Gene3D" id="2.40.50.140">
    <property type="entry name" value="Nucleic acid-binding proteins"/>
    <property type="match status" value="1"/>
</dbReference>
<accession>A0A310SJL9</accession>
<protein>
    <submittedName>
        <fullName evidence="3">Protein MCM10 like protein</fullName>
    </submittedName>
</protein>
<dbReference type="InterPro" id="IPR015411">
    <property type="entry name" value="Rep_factor_Mcm10_C"/>
</dbReference>
<dbReference type="Pfam" id="PF24863">
    <property type="entry name" value="zf-CCCH_Mcm10"/>
    <property type="match status" value="1"/>
</dbReference>
<evidence type="ECO:0000256" key="1">
    <source>
        <dbReference type="SAM" id="MobiDB-lite"/>
    </source>
</evidence>
<dbReference type="GO" id="GO:0006270">
    <property type="term" value="P:DNA replication initiation"/>
    <property type="evidence" value="ECO:0007669"/>
    <property type="project" value="InterPro"/>
</dbReference>
<evidence type="ECO:0000313" key="4">
    <source>
        <dbReference type="Proteomes" id="UP000250275"/>
    </source>
</evidence>
<reference evidence="3 4" key="1">
    <citation type="submission" date="2015-07" db="EMBL/GenBank/DDBJ databases">
        <title>The genome of Eufriesea mexicana.</title>
        <authorList>
            <person name="Pan H."/>
            <person name="Kapheim K."/>
        </authorList>
    </citation>
    <scope>NUCLEOTIDE SEQUENCE [LARGE SCALE GENOMIC DNA]</scope>
    <source>
        <strain evidence="3">0111107269</strain>
        <tissue evidence="3">Whole body</tissue>
    </source>
</reference>
<dbReference type="PANTHER" id="PTHR13454:SF11">
    <property type="entry name" value="PROTEIN MCM10 HOMOLOG"/>
    <property type="match status" value="1"/>
</dbReference>
<dbReference type="EMBL" id="KQ761906">
    <property type="protein sequence ID" value="OAD56463.1"/>
    <property type="molecule type" value="Genomic_DNA"/>
</dbReference>
<evidence type="ECO:0000313" key="3">
    <source>
        <dbReference type="EMBL" id="OAD56463.1"/>
    </source>
</evidence>
<dbReference type="Proteomes" id="UP000250275">
    <property type="component" value="Unassembled WGS sequence"/>
</dbReference>
<name>A0A310SJL9_9HYME</name>
<dbReference type="Pfam" id="PF22379">
    <property type="entry name" value="OB_MCM10"/>
    <property type="match status" value="1"/>
</dbReference>
<feature type="region of interest" description="Disordered" evidence="1">
    <location>
        <begin position="532"/>
        <end position="566"/>
    </location>
</feature>
<proteinExistence type="predicted"/>
<keyword evidence="4" id="KW-1185">Reference proteome</keyword>